<evidence type="ECO:0008006" key="4">
    <source>
        <dbReference type="Google" id="ProtNLM"/>
    </source>
</evidence>
<evidence type="ECO:0000256" key="1">
    <source>
        <dbReference type="SAM" id="SignalP"/>
    </source>
</evidence>
<dbReference type="Gene3D" id="2.30.140.50">
    <property type="entry name" value="Protein of unknown function DUF2790"/>
    <property type="match status" value="1"/>
</dbReference>
<keyword evidence="1" id="KW-0732">Signal</keyword>
<dbReference type="InterPro" id="IPR021245">
    <property type="entry name" value="DUF2790"/>
</dbReference>
<dbReference type="RefSeq" id="WP_090261119.1">
    <property type="nucleotide sequence ID" value="NZ_FNDS01000001.1"/>
</dbReference>
<name>A0A1G8CYE1_9PSED</name>
<proteinExistence type="predicted"/>
<accession>A0A1G8CYE1</accession>
<feature type="signal peptide" evidence="1">
    <location>
        <begin position="1"/>
        <end position="23"/>
    </location>
</feature>
<sequence>MNGRGLPLLLWLLPLLACPAAFAEPGDPPAEDYHYGMRLDIAKVLRQPDLDFCGIREVEMLYLDHQGKRHLLRYPVWGQGCQNEG</sequence>
<organism evidence="2 3">
    <name type="scientific">Pseudomonas panipatensis</name>
    <dbReference type="NCBI Taxonomy" id="428992"/>
    <lineage>
        <taxon>Bacteria</taxon>
        <taxon>Pseudomonadati</taxon>
        <taxon>Pseudomonadota</taxon>
        <taxon>Gammaproteobacteria</taxon>
        <taxon>Pseudomonadales</taxon>
        <taxon>Pseudomonadaceae</taxon>
        <taxon>Pseudomonas</taxon>
    </lineage>
</organism>
<dbReference type="EMBL" id="FNDS01000001">
    <property type="protein sequence ID" value="SDH50521.1"/>
    <property type="molecule type" value="Genomic_DNA"/>
</dbReference>
<reference evidence="3" key="1">
    <citation type="submission" date="2016-10" db="EMBL/GenBank/DDBJ databases">
        <authorList>
            <person name="Varghese N."/>
            <person name="Submissions S."/>
        </authorList>
    </citation>
    <scope>NUCLEOTIDE SEQUENCE [LARGE SCALE GENOMIC DNA]</scope>
    <source>
        <strain evidence="3">CCM 7469</strain>
    </source>
</reference>
<evidence type="ECO:0000313" key="2">
    <source>
        <dbReference type="EMBL" id="SDH50521.1"/>
    </source>
</evidence>
<feature type="chain" id="PRO_5011758574" description="DUF2790 domain-containing protein" evidence="1">
    <location>
        <begin position="24"/>
        <end position="85"/>
    </location>
</feature>
<dbReference type="Proteomes" id="UP000199636">
    <property type="component" value="Unassembled WGS sequence"/>
</dbReference>
<gene>
    <name evidence="2" type="ORF">SAMN05216272_101836</name>
</gene>
<dbReference type="Pfam" id="PF10976">
    <property type="entry name" value="DUF2790"/>
    <property type="match status" value="1"/>
</dbReference>
<keyword evidence="3" id="KW-1185">Reference proteome</keyword>
<protein>
    <recommendedName>
        <fullName evidence="4">DUF2790 domain-containing protein</fullName>
    </recommendedName>
</protein>
<dbReference type="STRING" id="428992.SAMN05216272_101836"/>
<dbReference type="OrthoDB" id="7029741at2"/>
<dbReference type="AlphaFoldDB" id="A0A1G8CYE1"/>
<evidence type="ECO:0000313" key="3">
    <source>
        <dbReference type="Proteomes" id="UP000199636"/>
    </source>
</evidence>